<gene>
    <name evidence="1" type="ORF">F4820DRAFT_416522</name>
</gene>
<organism evidence="1 2">
    <name type="scientific">Hypoxylon rubiginosum</name>
    <dbReference type="NCBI Taxonomy" id="110542"/>
    <lineage>
        <taxon>Eukaryota</taxon>
        <taxon>Fungi</taxon>
        <taxon>Dikarya</taxon>
        <taxon>Ascomycota</taxon>
        <taxon>Pezizomycotina</taxon>
        <taxon>Sordariomycetes</taxon>
        <taxon>Xylariomycetidae</taxon>
        <taxon>Xylariales</taxon>
        <taxon>Hypoxylaceae</taxon>
        <taxon>Hypoxylon</taxon>
    </lineage>
</organism>
<name>A0ACB9Z682_9PEZI</name>
<evidence type="ECO:0000313" key="1">
    <source>
        <dbReference type="EMBL" id="KAI4866579.1"/>
    </source>
</evidence>
<evidence type="ECO:0000313" key="2">
    <source>
        <dbReference type="Proteomes" id="UP001497700"/>
    </source>
</evidence>
<dbReference type="Proteomes" id="UP001497700">
    <property type="component" value="Unassembled WGS sequence"/>
</dbReference>
<protein>
    <submittedName>
        <fullName evidence="1">O-methylsterigmatocystin oxidoreductase</fullName>
    </submittedName>
</protein>
<accession>A0ACB9Z682</accession>
<keyword evidence="2" id="KW-1185">Reference proteome</keyword>
<proteinExistence type="predicted"/>
<sequence>MIELLSADQHYRVLALPVLIGLAALITAWLRHDRRIDTIPGPKGYPFIGIGYKLPPKTSTIFREWASEHGELFKVRVGWYNWVVINSPEAVGEILEKQGVSTASKAPLPMSHDVVTGGMRLPTMPYGPRWRAQRSVVRQITSVPMTSTLMPSQEFETKQLLFDLATDNENQRDFFVHMRRFAFSIIMTNTFGTRVKTWDHPDVHNAASSQALLRSMTRPGAFIVDLFPPLAQLPKWLQPGRRIAEDASKKLLDIKMGLWRRLEKQHEAGRAPACYGREILENKQSWYKQGLTDEDLAWVAGGLVEAGFETSAATLNSLILHLAANPRVQEAALEELTRVVGADRTPTFADMRDLPYVRACVKEVLRLNPILSPGIRFYAEKDVSYKSHVIPKGTVLLVNTAFLHYDAKRFDKPFEFIPERYLDHSLYSSEYAAMSDWRKRDHYTFSVGRRTCPGARLAENSLDIALANILWAFEVRPPLVDGVETPVPGDDAWVQDTGFSVPKPFAARFIPRSEEKLRIVKDQWQNAMKEGYELRGVTVDVDGMVQY</sequence>
<dbReference type="EMBL" id="MU393457">
    <property type="protein sequence ID" value="KAI4866579.1"/>
    <property type="molecule type" value="Genomic_DNA"/>
</dbReference>
<reference evidence="1 2" key="1">
    <citation type="journal article" date="2022" name="New Phytol.">
        <title>Ecological generalism drives hyperdiversity of secondary metabolite gene clusters in xylarialean endophytes.</title>
        <authorList>
            <person name="Franco M.E.E."/>
            <person name="Wisecaver J.H."/>
            <person name="Arnold A.E."/>
            <person name="Ju Y.M."/>
            <person name="Slot J.C."/>
            <person name="Ahrendt S."/>
            <person name="Moore L.P."/>
            <person name="Eastman K.E."/>
            <person name="Scott K."/>
            <person name="Konkel Z."/>
            <person name="Mondo S.J."/>
            <person name="Kuo A."/>
            <person name="Hayes R.D."/>
            <person name="Haridas S."/>
            <person name="Andreopoulos B."/>
            <person name="Riley R."/>
            <person name="LaButti K."/>
            <person name="Pangilinan J."/>
            <person name="Lipzen A."/>
            <person name="Amirebrahimi M."/>
            <person name="Yan J."/>
            <person name="Adam C."/>
            <person name="Keymanesh K."/>
            <person name="Ng V."/>
            <person name="Louie K."/>
            <person name="Northen T."/>
            <person name="Drula E."/>
            <person name="Henrissat B."/>
            <person name="Hsieh H.M."/>
            <person name="Youens-Clark K."/>
            <person name="Lutzoni F."/>
            <person name="Miadlikowska J."/>
            <person name="Eastwood D.C."/>
            <person name="Hamelin R.C."/>
            <person name="Grigoriev I.V."/>
            <person name="U'Ren J.M."/>
        </authorList>
    </citation>
    <scope>NUCLEOTIDE SEQUENCE [LARGE SCALE GENOMIC DNA]</scope>
    <source>
        <strain evidence="1 2">CBS 119005</strain>
    </source>
</reference>
<comment type="caution">
    <text evidence="1">The sequence shown here is derived from an EMBL/GenBank/DDBJ whole genome shotgun (WGS) entry which is preliminary data.</text>
</comment>